<evidence type="ECO:0000313" key="8">
    <source>
        <dbReference type="Proteomes" id="UP001595692"/>
    </source>
</evidence>
<dbReference type="PROSITE" id="PS50885">
    <property type="entry name" value="HAMP"/>
    <property type="match status" value="1"/>
</dbReference>
<organism evidence="7 8">
    <name type="scientific">Pseudaeromonas sharmana</name>
    <dbReference type="NCBI Taxonomy" id="328412"/>
    <lineage>
        <taxon>Bacteria</taxon>
        <taxon>Pseudomonadati</taxon>
        <taxon>Pseudomonadota</taxon>
        <taxon>Gammaproteobacteria</taxon>
        <taxon>Aeromonadales</taxon>
        <taxon>Aeromonadaceae</taxon>
        <taxon>Pseudaeromonas</taxon>
    </lineage>
</organism>
<dbReference type="RefSeq" id="WP_377152589.1">
    <property type="nucleotide sequence ID" value="NZ_JBHSAF010000014.1"/>
</dbReference>
<comment type="subcellular location">
    <subcellularLocation>
        <location evidence="1">Membrane</location>
    </subcellularLocation>
</comment>
<dbReference type="SMART" id="SM00304">
    <property type="entry name" value="HAMP"/>
    <property type="match status" value="1"/>
</dbReference>
<dbReference type="SMART" id="SM00283">
    <property type="entry name" value="MA"/>
    <property type="match status" value="1"/>
</dbReference>
<dbReference type="Pfam" id="PF00015">
    <property type="entry name" value="MCPsignal"/>
    <property type="match status" value="1"/>
</dbReference>
<reference evidence="8" key="1">
    <citation type="journal article" date="2019" name="Int. J. Syst. Evol. Microbiol.">
        <title>The Global Catalogue of Microorganisms (GCM) 10K type strain sequencing project: providing services to taxonomists for standard genome sequencing and annotation.</title>
        <authorList>
            <consortium name="The Broad Institute Genomics Platform"/>
            <consortium name="The Broad Institute Genome Sequencing Center for Infectious Disease"/>
            <person name="Wu L."/>
            <person name="Ma J."/>
        </authorList>
    </citation>
    <scope>NUCLEOTIDE SEQUENCE [LARGE SCALE GENOMIC DNA]</scope>
    <source>
        <strain evidence="8">CCUG 54939</strain>
    </source>
</reference>
<dbReference type="Pfam" id="PF18947">
    <property type="entry name" value="HAMP_2"/>
    <property type="match status" value="1"/>
</dbReference>
<dbReference type="EMBL" id="JBHSAF010000014">
    <property type="protein sequence ID" value="MFC3914082.1"/>
    <property type="molecule type" value="Genomic_DNA"/>
</dbReference>
<evidence type="ECO:0000256" key="3">
    <source>
        <dbReference type="ARBA" id="ARBA00029447"/>
    </source>
</evidence>
<proteinExistence type="inferred from homology"/>
<accession>A0ABV8CPI3</accession>
<dbReference type="CDD" id="cd06225">
    <property type="entry name" value="HAMP"/>
    <property type="match status" value="1"/>
</dbReference>
<dbReference type="CDD" id="cd11386">
    <property type="entry name" value="MCP_signal"/>
    <property type="match status" value="1"/>
</dbReference>
<dbReference type="InterPro" id="IPR004089">
    <property type="entry name" value="MCPsignal_dom"/>
</dbReference>
<comment type="caution">
    <text evidence="7">The sequence shown here is derived from an EMBL/GenBank/DDBJ whole genome shotgun (WGS) entry which is preliminary data.</text>
</comment>
<feature type="domain" description="Methyl-accepting transducer" evidence="5">
    <location>
        <begin position="396"/>
        <end position="632"/>
    </location>
</feature>
<evidence type="ECO:0000256" key="4">
    <source>
        <dbReference type="PROSITE-ProRule" id="PRU00284"/>
    </source>
</evidence>
<dbReference type="PROSITE" id="PS50111">
    <property type="entry name" value="CHEMOTAXIS_TRANSDUC_2"/>
    <property type="match status" value="1"/>
</dbReference>
<dbReference type="PANTHER" id="PTHR32089">
    <property type="entry name" value="METHYL-ACCEPTING CHEMOTAXIS PROTEIN MCPB"/>
    <property type="match status" value="1"/>
</dbReference>
<protein>
    <submittedName>
        <fullName evidence="7">Methyl-accepting chemotaxis protein</fullName>
    </submittedName>
</protein>
<name>A0ABV8CPI3_9GAMM</name>
<evidence type="ECO:0000259" key="5">
    <source>
        <dbReference type="PROSITE" id="PS50111"/>
    </source>
</evidence>
<gene>
    <name evidence="7" type="ORF">ACFOSS_11460</name>
</gene>
<evidence type="ECO:0000256" key="1">
    <source>
        <dbReference type="ARBA" id="ARBA00004370"/>
    </source>
</evidence>
<comment type="similarity">
    <text evidence="3">Belongs to the methyl-accepting chemotaxis (MCP) protein family.</text>
</comment>
<dbReference type="PANTHER" id="PTHR32089:SF70">
    <property type="entry name" value="ENERGY TAXIS MODULATING METHYL ACCEPTING SENSORY TRANSDUCER"/>
    <property type="match status" value="1"/>
</dbReference>
<sequence>MKLTIKVVIAFAILCGLMALGGAFSYFNMSRIDAAFSLVVKDIARLREDGNAIGQGLLRISKMSNDMVFANNKKELEQARDSFVSESRGLDQKIDDLSGALQTLGSAGNSSTIAAELKKSVSTVFQDGQRLYQIRQEILDETAKIDRIKTDFLNKLSFARVAVDSSFQAQRQDDPYIDSLAKQIYTQLGTMEYMVNAIFSAQSLEEMKRIQQNAVSMSGMILNAANVLEQELVAAKENSDFAQGIAALRENDGVKNGAIARYVALQGKRAQLLEQVQLLSEHVNQGLQQEQQLSHDVKTIGDRAFENATTSISTTTLSIMLSLLLSLFFAAIVGWRLSVSIKGPMEALQRILRQLAAGNFTQRVEGRFSGEFAELQRDINAVIREFNQALTVVKSGAEQTRLTANKNRESADVLASQVQVQSSTMTTLAATITEMEHAIQDVNSNTQSSLDMVLSVDQQVQSGRQLVGENNHLVSTLFENLKHSEGVIQQVSAQSEHIGGILEVIAGISEQTNLLALNAAIEAARAGEHGRGFAVVADEVRNLASRTNQSTQEINAMITELQQKSSGAVASMRESLSMMVQGKDKMNQVNEAIGMIADHMLNVRNAAELIANATREQTVASREISRSINEMSDVIEQSSRTMNDMASQSNALDRLCEQQEQTVQQFKLGQVG</sequence>
<evidence type="ECO:0000259" key="6">
    <source>
        <dbReference type="PROSITE" id="PS50885"/>
    </source>
</evidence>
<feature type="domain" description="HAMP" evidence="6">
    <location>
        <begin position="339"/>
        <end position="391"/>
    </location>
</feature>
<evidence type="ECO:0000313" key="7">
    <source>
        <dbReference type="EMBL" id="MFC3914082.1"/>
    </source>
</evidence>
<dbReference type="SUPFAM" id="SSF58104">
    <property type="entry name" value="Methyl-accepting chemotaxis protein (MCP) signaling domain"/>
    <property type="match status" value="1"/>
</dbReference>
<keyword evidence="8" id="KW-1185">Reference proteome</keyword>
<dbReference type="Proteomes" id="UP001595692">
    <property type="component" value="Unassembled WGS sequence"/>
</dbReference>
<dbReference type="InterPro" id="IPR003660">
    <property type="entry name" value="HAMP_dom"/>
</dbReference>
<keyword evidence="2 4" id="KW-0807">Transducer</keyword>
<evidence type="ECO:0000256" key="2">
    <source>
        <dbReference type="ARBA" id="ARBA00023224"/>
    </source>
</evidence>
<dbReference type="Gene3D" id="1.10.287.950">
    <property type="entry name" value="Methyl-accepting chemotaxis protein"/>
    <property type="match status" value="1"/>
</dbReference>